<dbReference type="InterPro" id="IPR011761">
    <property type="entry name" value="ATP-grasp"/>
</dbReference>
<dbReference type="Pfam" id="PF14401">
    <property type="entry name" value="RLAN"/>
    <property type="match status" value="1"/>
</dbReference>
<evidence type="ECO:0000259" key="3">
    <source>
        <dbReference type="PROSITE" id="PS50975"/>
    </source>
</evidence>
<dbReference type="EMBL" id="JBHRYR010000002">
    <property type="protein sequence ID" value="MFC3851618.1"/>
    <property type="molecule type" value="Genomic_DNA"/>
</dbReference>
<accession>A0ABV7ZSU8</accession>
<dbReference type="InterPro" id="IPR025839">
    <property type="entry name" value="RLAN_dom"/>
</dbReference>
<dbReference type="Gene3D" id="3.30.470.20">
    <property type="entry name" value="ATP-grasp fold, B domain"/>
    <property type="match status" value="1"/>
</dbReference>
<dbReference type="Pfam" id="PF08443">
    <property type="entry name" value="RimK"/>
    <property type="match status" value="1"/>
</dbReference>
<feature type="domain" description="ATP-grasp" evidence="3">
    <location>
        <begin position="292"/>
        <end position="486"/>
    </location>
</feature>
<keyword evidence="1" id="KW-0464">Manganese</keyword>
<proteinExistence type="predicted"/>
<protein>
    <submittedName>
        <fullName evidence="4">RimK family protein</fullName>
    </submittedName>
</protein>
<dbReference type="Gene3D" id="3.30.1490.20">
    <property type="entry name" value="ATP-grasp fold, A domain"/>
    <property type="match status" value="1"/>
</dbReference>
<dbReference type="PANTHER" id="PTHR21621:SF0">
    <property type="entry name" value="BETA-CITRYLGLUTAMATE SYNTHASE B-RELATED"/>
    <property type="match status" value="1"/>
</dbReference>
<dbReference type="PROSITE" id="PS50975">
    <property type="entry name" value="ATP_GRASP"/>
    <property type="match status" value="1"/>
</dbReference>
<dbReference type="InterPro" id="IPR013815">
    <property type="entry name" value="ATP_grasp_subdomain_1"/>
</dbReference>
<comment type="caution">
    <text evidence="4">The sequence shown here is derived from an EMBL/GenBank/DDBJ whole genome shotgun (WGS) entry which is preliminary data.</text>
</comment>
<dbReference type="PANTHER" id="PTHR21621">
    <property type="entry name" value="RIBOSOMAL PROTEIN S6 MODIFICATION PROTEIN"/>
    <property type="match status" value="1"/>
</dbReference>
<dbReference type="InterPro" id="IPR013651">
    <property type="entry name" value="ATP-grasp_RimK-type"/>
</dbReference>
<keyword evidence="5" id="KW-1185">Reference proteome</keyword>
<sequence length="498" mass="55861">MADLLIVVDKLKDWKSYYPTDNVVTFQDYLTQPEGSRPTGTRVLNLCRKYQYLSNGYYCSLLAEARGQKVLPNVRTLNDLGRKAIYSLQMDDLNSTLKKLSQDNALSDVRQVEVAFYFGQSPIEALASLGRQLFEQFSAPILRVVFEQDSANAWHIQNLKAGALYQLAEHEEDAFAQALDQFSRKVWRKPRSRRSARYDLAMLVDPNEAMPPSDRVALKKFIAAGKRLGIDVETIGKADIGRLAEFDGLFIRETTGIDNHTYRFAKKAESEGMVVMDDAESILKCTNKVYLADLLATHKVPAPATRIISKDRPQDLAAAAEALGYPLVLKIPDGSFSRGVVKVKDEAEFKAQTAALFKRSSLLLAQEFMYTDYDWRIGVLNGKPIFACQYFMTKGHWQIYNHQSGTGKVQTGGFRTMAVHEAPPKVVKAAVKAASLIGNSLYGVDLKQSGDKVVVIEVNDNPNVDSAVEDKFLGDELYTLIMEEFLRRLELKRTGSRR</sequence>
<evidence type="ECO:0000256" key="1">
    <source>
        <dbReference type="ARBA" id="ARBA00023211"/>
    </source>
</evidence>
<name>A0ABV7ZSU8_9GAMM</name>
<gene>
    <name evidence="4" type="ORF">ACFOOG_02130</name>
</gene>
<dbReference type="RefSeq" id="WP_380692830.1">
    <property type="nucleotide sequence ID" value="NZ_JBHRYR010000002.1"/>
</dbReference>
<evidence type="ECO:0000256" key="2">
    <source>
        <dbReference type="PROSITE-ProRule" id="PRU00409"/>
    </source>
</evidence>
<evidence type="ECO:0000313" key="5">
    <source>
        <dbReference type="Proteomes" id="UP001595617"/>
    </source>
</evidence>
<keyword evidence="2" id="KW-0067">ATP-binding</keyword>
<dbReference type="Proteomes" id="UP001595617">
    <property type="component" value="Unassembled WGS sequence"/>
</dbReference>
<dbReference type="SUPFAM" id="SSF56059">
    <property type="entry name" value="Glutathione synthetase ATP-binding domain-like"/>
    <property type="match status" value="1"/>
</dbReference>
<keyword evidence="2" id="KW-0547">Nucleotide-binding</keyword>
<evidence type="ECO:0000313" key="4">
    <source>
        <dbReference type="EMBL" id="MFC3851618.1"/>
    </source>
</evidence>
<organism evidence="4 5">
    <name type="scientific">Saccharospirillum mangrovi</name>
    <dbReference type="NCBI Taxonomy" id="2161747"/>
    <lineage>
        <taxon>Bacteria</taxon>
        <taxon>Pseudomonadati</taxon>
        <taxon>Pseudomonadota</taxon>
        <taxon>Gammaproteobacteria</taxon>
        <taxon>Oceanospirillales</taxon>
        <taxon>Saccharospirillaceae</taxon>
        <taxon>Saccharospirillum</taxon>
    </lineage>
</organism>
<reference evidence="5" key="1">
    <citation type="journal article" date="2019" name="Int. J. Syst. Evol. Microbiol.">
        <title>The Global Catalogue of Microorganisms (GCM) 10K type strain sequencing project: providing services to taxonomists for standard genome sequencing and annotation.</title>
        <authorList>
            <consortium name="The Broad Institute Genomics Platform"/>
            <consortium name="The Broad Institute Genome Sequencing Center for Infectious Disease"/>
            <person name="Wu L."/>
            <person name="Ma J."/>
        </authorList>
    </citation>
    <scope>NUCLEOTIDE SEQUENCE [LARGE SCALE GENOMIC DNA]</scope>
    <source>
        <strain evidence="5">IBRC 10765</strain>
    </source>
</reference>